<reference evidence="6" key="2">
    <citation type="journal article" date="2014" name="ISME J.">
        <title>Microbial stratification in low pH oxic and suboxic macroscopic growths along an acid mine drainage.</title>
        <authorList>
            <person name="Mendez-Garcia C."/>
            <person name="Mesa V."/>
            <person name="Sprenger R.R."/>
            <person name="Richter M."/>
            <person name="Diez M.S."/>
            <person name="Solano J."/>
            <person name="Bargiela R."/>
            <person name="Golyshina O.V."/>
            <person name="Manteca A."/>
            <person name="Ramos J.L."/>
            <person name="Gallego J.R."/>
            <person name="Llorente I."/>
            <person name="Martins Dos Santos V.A."/>
            <person name="Jensen O.N."/>
            <person name="Pelaez A.I."/>
            <person name="Sanchez J."/>
            <person name="Ferrer M."/>
        </authorList>
    </citation>
    <scope>NUCLEOTIDE SEQUENCE</scope>
</reference>
<keyword evidence="2" id="KW-0819">tRNA processing</keyword>
<name>T1CGU5_9ZZZZ</name>
<dbReference type="InterPro" id="IPR023538">
    <property type="entry name" value="RNP1"/>
</dbReference>
<dbReference type="GO" id="GO:0030677">
    <property type="term" value="C:ribonuclease P complex"/>
    <property type="evidence" value="ECO:0007669"/>
    <property type="project" value="InterPro"/>
</dbReference>
<dbReference type="GO" id="GO:0004526">
    <property type="term" value="F:ribonuclease P activity"/>
    <property type="evidence" value="ECO:0007669"/>
    <property type="project" value="UniProtKB-EC"/>
</dbReference>
<dbReference type="SUPFAM" id="SSF101744">
    <property type="entry name" value="Rof/RNase P subunit-like"/>
    <property type="match status" value="1"/>
</dbReference>
<dbReference type="SMART" id="SM00538">
    <property type="entry name" value="POP4"/>
    <property type="match status" value="1"/>
</dbReference>
<gene>
    <name evidence="6" type="ORF">B2A_01188</name>
</gene>
<dbReference type="EC" id="3.1.26.5" evidence="6"/>
<dbReference type="InterPro" id="IPR002730">
    <property type="entry name" value="Rpp29/RNP1"/>
</dbReference>
<dbReference type="EMBL" id="AUZZ01000895">
    <property type="protein sequence ID" value="EQD66360.1"/>
    <property type="molecule type" value="Genomic_DNA"/>
</dbReference>
<keyword evidence="4" id="KW-0255">Endonuclease</keyword>
<proteinExistence type="inferred from homology"/>
<dbReference type="HAMAP" id="MF_00754">
    <property type="entry name" value="RNase_P_1"/>
    <property type="match status" value="1"/>
</dbReference>
<protein>
    <submittedName>
        <fullName evidence="6">Ribonuclease P/MRP, p29 subunit, eukaryotic/archaeal</fullName>
        <ecNumber evidence="6">3.1.26.5</ecNumber>
    </submittedName>
</protein>
<keyword evidence="5 6" id="KW-0378">Hydrolase</keyword>
<dbReference type="InterPro" id="IPR023534">
    <property type="entry name" value="Rof/RNase_P-like"/>
</dbReference>
<dbReference type="Pfam" id="PF01868">
    <property type="entry name" value="RNase_P-MRP_p29"/>
    <property type="match status" value="1"/>
</dbReference>
<evidence type="ECO:0000313" key="6">
    <source>
        <dbReference type="EMBL" id="EQD66360.1"/>
    </source>
</evidence>
<evidence type="ECO:0000256" key="1">
    <source>
        <dbReference type="ARBA" id="ARBA00022490"/>
    </source>
</evidence>
<evidence type="ECO:0000256" key="3">
    <source>
        <dbReference type="ARBA" id="ARBA00022722"/>
    </source>
</evidence>
<evidence type="ECO:0000256" key="4">
    <source>
        <dbReference type="ARBA" id="ARBA00022759"/>
    </source>
</evidence>
<keyword evidence="1" id="KW-0963">Cytoplasm</keyword>
<dbReference type="Gene3D" id="2.30.30.210">
    <property type="entry name" value="Ribonuclease P/MRP, subunit p29"/>
    <property type="match status" value="1"/>
</dbReference>
<organism evidence="6">
    <name type="scientific">mine drainage metagenome</name>
    <dbReference type="NCBI Taxonomy" id="410659"/>
    <lineage>
        <taxon>unclassified sequences</taxon>
        <taxon>metagenomes</taxon>
        <taxon>ecological metagenomes</taxon>
    </lineage>
</organism>
<dbReference type="AlphaFoldDB" id="T1CGU5"/>
<evidence type="ECO:0000256" key="2">
    <source>
        <dbReference type="ARBA" id="ARBA00022694"/>
    </source>
</evidence>
<keyword evidence="3" id="KW-0540">Nuclease</keyword>
<sequence>MPYAASLICHATEHTRRFGALQITNKERFISMPEYNNKNIVLHELIGLKVEVVKSLDKYQKGVKGKVIDETRNTLLVFTASGETKRVLKNISTFKFIAGKNRFIVTGEEIRFRPFERTEKGMKYFKRRKL</sequence>
<accession>T1CGU5</accession>
<dbReference type="InterPro" id="IPR036980">
    <property type="entry name" value="RNase_P/MRP_Rpp29_sf"/>
</dbReference>
<dbReference type="GO" id="GO:0001682">
    <property type="term" value="P:tRNA 5'-leader removal"/>
    <property type="evidence" value="ECO:0007669"/>
    <property type="project" value="InterPro"/>
</dbReference>
<dbReference type="GO" id="GO:0003723">
    <property type="term" value="F:RNA binding"/>
    <property type="evidence" value="ECO:0007669"/>
    <property type="project" value="InterPro"/>
</dbReference>
<reference evidence="6" key="1">
    <citation type="submission" date="2013-08" db="EMBL/GenBank/DDBJ databases">
        <authorList>
            <person name="Mendez C."/>
            <person name="Richter M."/>
            <person name="Ferrer M."/>
            <person name="Sanchez J."/>
        </authorList>
    </citation>
    <scope>NUCLEOTIDE SEQUENCE</scope>
</reference>
<comment type="caution">
    <text evidence="6">The sequence shown here is derived from an EMBL/GenBank/DDBJ whole genome shotgun (WGS) entry which is preliminary data.</text>
</comment>
<evidence type="ECO:0000256" key="5">
    <source>
        <dbReference type="ARBA" id="ARBA00022801"/>
    </source>
</evidence>